<dbReference type="Pfam" id="PF00004">
    <property type="entry name" value="AAA"/>
    <property type="match status" value="2"/>
</dbReference>
<dbReference type="Proteomes" id="UP000293846">
    <property type="component" value="Unassembled WGS sequence"/>
</dbReference>
<dbReference type="EMBL" id="SJTH01000016">
    <property type="protein sequence ID" value="TCJ03572.1"/>
    <property type="molecule type" value="Genomic_DNA"/>
</dbReference>
<dbReference type="InterPro" id="IPR003593">
    <property type="entry name" value="AAA+_ATPase"/>
</dbReference>
<dbReference type="GO" id="GO:0005524">
    <property type="term" value="F:ATP binding"/>
    <property type="evidence" value="ECO:0007669"/>
    <property type="project" value="UniProtKB-KW"/>
</dbReference>
<dbReference type="STRING" id="1742358.GCA_001439605_05184"/>
<dbReference type="PRINTS" id="PR00819">
    <property type="entry name" value="CBXCFQXSUPER"/>
</dbReference>
<feature type="domain" description="AAA+ ATPase" evidence="4">
    <location>
        <begin position="277"/>
        <end position="419"/>
    </location>
</feature>
<keyword evidence="3" id="KW-0067">ATP-binding</keyword>
<keyword evidence="6" id="KW-1185">Reference proteome</keyword>
<dbReference type="Gene3D" id="3.40.50.300">
    <property type="entry name" value="P-loop containing nucleotide triphosphate hydrolases"/>
    <property type="match status" value="2"/>
</dbReference>
<evidence type="ECO:0000256" key="2">
    <source>
        <dbReference type="ARBA" id="ARBA00022741"/>
    </source>
</evidence>
<reference evidence="5 6" key="1">
    <citation type="submission" date="2019-03" db="EMBL/GenBank/DDBJ databases">
        <authorList>
            <person name="Jensen L."/>
            <person name="Storgaard J."/>
            <person name="Sulaj E."/>
            <person name="Schramm A."/>
            <person name="Marshall I.P.G."/>
        </authorList>
    </citation>
    <scope>NUCLEOTIDE SEQUENCE [LARGE SCALE GENOMIC DNA]</scope>
    <source>
        <strain evidence="5 6">2017H2G3</strain>
    </source>
</reference>
<comment type="similarity">
    <text evidence="1">Belongs to the CbxX/CfxQ family.</text>
</comment>
<keyword evidence="2" id="KW-0547">Nucleotide-binding</keyword>
<gene>
    <name evidence="5" type="ORF">E0Y62_14095</name>
</gene>
<dbReference type="InterPro" id="IPR041627">
    <property type="entry name" value="AAA_lid_6"/>
</dbReference>
<dbReference type="InterPro" id="IPR050773">
    <property type="entry name" value="CbxX/CfxQ_RuBisCO_ESX"/>
</dbReference>
<dbReference type="AlphaFoldDB" id="A0A4R1AYW1"/>
<dbReference type="Gene3D" id="1.10.8.60">
    <property type="match status" value="1"/>
</dbReference>
<comment type="caution">
    <text evidence="5">The sequence shown here is derived from an EMBL/GenBank/DDBJ whole genome shotgun (WGS) entry which is preliminary data.</text>
</comment>
<organism evidence="5 6">
    <name type="scientific">Cytobacillus praedii</name>
    <dbReference type="NCBI Taxonomy" id="1742358"/>
    <lineage>
        <taxon>Bacteria</taxon>
        <taxon>Bacillati</taxon>
        <taxon>Bacillota</taxon>
        <taxon>Bacilli</taxon>
        <taxon>Bacillales</taxon>
        <taxon>Bacillaceae</taxon>
        <taxon>Cytobacillus</taxon>
    </lineage>
</organism>
<dbReference type="SUPFAM" id="SSF52540">
    <property type="entry name" value="P-loop containing nucleoside triphosphate hydrolases"/>
    <property type="match status" value="2"/>
</dbReference>
<feature type="domain" description="AAA+ ATPase" evidence="4">
    <location>
        <begin position="550"/>
        <end position="686"/>
    </location>
</feature>
<sequence>MEKQRQKQSIIDKWQQWEQELIQNKYIKNEADLLSAIKSLDEDSDPKLASELLTIASLSRMNKYKQDSLSLAWLKKANQLNEKNERAAELLGQFEWKKKEETLDTLVFPPLRETDNRQAKKKTAEQFLLICQQFLDHADAERDQLQRGKENAQKRKDLSLQHTHEKLVLLLEEVIEETALLLKASEEYDQSIAGVFYTSTYYSDMKRHLDRIEDLKKEWAEMFADKNEEAESERNPLEELEGMIGLVHVKKRVNDYYRFLTYQKERKKLGFQVKDEMSLNMVLTGNPGTGKTTIARLLAKIYHELGVLPREDVVEADRSQLVGSFVGQTEENVRTMVEKALGGVLFIDEAYSLKREGQSGNDYGQTAIDTLVSLMTGPEYGGKFAVILAGYPDEMRQFLDANPGLRSRFPQSNHIQLPDYSNAELIGIAEKLAIENDYVMTDDAKLELEKTIDKERVDDTFGNARTVHDLVLGAIFKKGSHSSLDKHILTYTLLEKEDFEVIESEKAVNPREQLDQLIGLDLIKNEVKMLISFVKMQQIRREKGLPVVPIQLHSVFTGNPGTGKTTVAKIFAELLRECGVLKRGHLVVTSRADFVAGYVGQTAIKTKKMIRDALGGVLFIDEAYSLLSSSQGDFGKEVVNTLVDEMTKHNENLVVILAGYPKEMDELLKSNPGLRSRFKKFFQFNDYSNEELLQIIINYASYYQYHISSDALNYLKESLDSITINGNARFATNVTDEAIQSQALRLMEEVDKQNNRLEKVNNLEKSDFETAIFRLGKGE</sequence>
<evidence type="ECO:0000256" key="1">
    <source>
        <dbReference type="ARBA" id="ARBA00010378"/>
    </source>
</evidence>
<dbReference type="GO" id="GO:0016887">
    <property type="term" value="F:ATP hydrolysis activity"/>
    <property type="evidence" value="ECO:0007669"/>
    <property type="project" value="InterPro"/>
</dbReference>
<proteinExistence type="inferred from homology"/>
<protein>
    <submittedName>
        <fullName evidence="5">AAA family ATPase</fullName>
    </submittedName>
</protein>
<accession>A0A4R1AYW1</accession>
<name>A0A4R1AYW1_9BACI</name>
<evidence type="ECO:0000313" key="5">
    <source>
        <dbReference type="EMBL" id="TCJ03572.1"/>
    </source>
</evidence>
<dbReference type="FunFam" id="3.40.50.300:FF:000216">
    <property type="entry name" value="Type VII secretion ATPase EccA"/>
    <property type="match status" value="2"/>
</dbReference>
<dbReference type="OrthoDB" id="9806903at2"/>
<evidence type="ECO:0000256" key="3">
    <source>
        <dbReference type="ARBA" id="ARBA00022840"/>
    </source>
</evidence>
<dbReference type="Pfam" id="PF17866">
    <property type="entry name" value="AAA_lid_6"/>
    <property type="match status" value="2"/>
</dbReference>
<dbReference type="PANTHER" id="PTHR43392">
    <property type="entry name" value="AAA-TYPE ATPASE FAMILY PROTEIN / ANKYRIN REPEAT FAMILY PROTEIN"/>
    <property type="match status" value="1"/>
</dbReference>
<dbReference type="InterPro" id="IPR000641">
    <property type="entry name" value="CbxX/CfxQ"/>
</dbReference>
<dbReference type="InterPro" id="IPR003959">
    <property type="entry name" value="ATPase_AAA_core"/>
</dbReference>
<evidence type="ECO:0000259" key="4">
    <source>
        <dbReference type="SMART" id="SM00382"/>
    </source>
</evidence>
<dbReference type="SMART" id="SM00382">
    <property type="entry name" value="AAA"/>
    <property type="match status" value="2"/>
</dbReference>
<dbReference type="PANTHER" id="PTHR43392:SF2">
    <property type="entry name" value="AAA-TYPE ATPASE FAMILY PROTEIN _ ANKYRIN REPEAT FAMILY PROTEIN"/>
    <property type="match status" value="1"/>
</dbReference>
<evidence type="ECO:0000313" key="6">
    <source>
        <dbReference type="Proteomes" id="UP000293846"/>
    </source>
</evidence>
<dbReference type="InterPro" id="IPR027417">
    <property type="entry name" value="P-loop_NTPase"/>
</dbReference>